<keyword evidence="2" id="KW-1185">Reference proteome</keyword>
<proteinExistence type="predicted"/>
<dbReference type="EMBL" id="CM055762">
    <property type="protein sequence ID" value="KAJ7985886.1"/>
    <property type="molecule type" value="Genomic_DNA"/>
</dbReference>
<name>A0ACC2F3F5_DALPE</name>
<organism evidence="1 2">
    <name type="scientific">Dallia pectoralis</name>
    <name type="common">Alaska blackfish</name>
    <dbReference type="NCBI Taxonomy" id="75939"/>
    <lineage>
        <taxon>Eukaryota</taxon>
        <taxon>Metazoa</taxon>
        <taxon>Chordata</taxon>
        <taxon>Craniata</taxon>
        <taxon>Vertebrata</taxon>
        <taxon>Euteleostomi</taxon>
        <taxon>Actinopterygii</taxon>
        <taxon>Neopterygii</taxon>
        <taxon>Teleostei</taxon>
        <taxon>Protacanthopterygii</taxon>
        <taxon>Esociformes</taxon>
        <taxon>Umbridae</taxon>
        <taxon>Dallia</taxon>
    </lineage>
</organism>
<reference evidence="1" key="1">
    <citation type="submission" date="2021-05" db="EMBL/GenBank/DDBJ databases">
        <authorList>
            <person name="Pan Q."/>
            <person name="Jouanno E."/>
            <person name="Zahm M."/>
            <person name="Klopp C."/>
            <person name="Cabau C."/>
            <person name="Louis A."/>
            <person name="Berthelot C."/>
            <person name="Parey E."/>
            <person name="Roest Crollius H."/>
            <person name="Montfort J."/>
            <person name="Robinson-Rechavi M."/>
            <person name="Bouchez O."/>
            <person name="Lampietro C."/>
            <person name="Lopez Roques C."/>
            <person name="Donnadieu C."/>
            <person name="Postlethwait J."/>
            <person name="Bobe J."/>
            <person name="Dillon D."/>
            <person name="Chandos A."/>
            <person name="von Hippel F."/>
            <person name="Guiguen Y."/>
        </authorList>
    </citation>
    <scope>NUCLEOTIDE SEQUENCE</scope>
    <source>
        <strain evidence="1">YG-Jan2019</strain>
    </source>
</reference>
<gene>
    <name evidence="1" type="ORF">DPEC_G00345120</name>
</gene>
<sequence length="95" mass="10365">MSASSPLSCSPTASPVLPTPGKHPGMPCVECPSRGAWRLNSPRSSWLPLRRVPRAELPLLLISAQQETQASREVVRFRRENAVVLGQLPARTPPM</sequence>
<evidence type="ECO:0000313" key="1">
    <source>
        <dbReference type="EMBL" id="KAJ7985886.1"/>
    </source>
</evidence>
<protein>
    <submittedName>
        <fullName evidence="1">Uncharacterized protein</fullName>
    </submittedName>
</protein>
<accession>A0ACC2F3F5</accession>
<evidence type="ECO:0000313" key="2">
    <source>
        <dbReference type="Proteomes" id="UP001157502"/>
    </source>
</evidence>
<comment type="caution">
    <text evidence="1">The sequence shown here is derived from an EMBL/GenBank/DDBJ whole genome shotgun (WGS) entry which is preliminary data.</text>
</comment>
<dbReference type="Proteomes" id="UP001157502">
    <property type="component" value="Chromosome 35"/>
</dbReference>